<protein>
    <recommendedName>
        <fullName evidence="1">Stage 0 sporulation protein A homolog</fullName>
    </recommendedName>
</protein>
<dbReference type="PANTHER" id="PTHR48111:SF1">
    <property type="entry name" value="TWO-COMPONENT RESPONSE REGULATOR ORR33"/>
    <property type="match status" value="1"/>
</dbReference>
<dbReference type="RefSeq" id="WP_073992954.1">
    <property type="nucleotide sequence ID" value="NZ_FQYT01000005.1"/>
</dbReference>
<dbReference type="InterPro" id="IPR011006">
    <property type="entry name" value="CheY-like_superfamily"/>
</dbReference>
<dbReference type="PROSITE" id="PS51755">
    <property type="entry name" value="OMPR_PHOB"/>
    <property type="match status" value="1"/>
</dbReference>
<evidence type="ECO:0000259" key="10">
    <source>
        <dbReference type="PROSITE" id="PS50110"/>
    </source>
</evidence>
<dbReference type="AlphaFoldDB" id="A0A1M6D7J4"/>
<dbReference type="InterPro" id="IPR039420">
    <property type="entry name" value="WalR-like"/>
</dbReference>
<sequence>MAIYIVEDELNIAEIEAYVLRSSGYEVECFENGTDFLNACRKELPQLAILDIMLPGQDGISLLKTLRGHESTKEIPVILVTAKSSEMDKVKGLEVGADDYLTKPFGTMELAARVKALLRRSEKQEKSDLIQYKEIQIDEDKHEVRVQGEPVNITYKEYELLKYLIINKEIVMSREKLLENVWGYDYEGESRTVDIHVNTLRKKLGKQGEYIKTIRSVGYKVGE</sequence>
<dbReference type="SUPFAM" id="SSF52172">
    <property type="entry name" value="CheY-like"/>
    <property type="match status" value="1"/>
</dbReference>
<dbReference type="Gene3D" id="6.10.250.690">
    <property type="match status" value="1"/>
</dbReference>
<dbReference type="InterPro" id="IPR016032">
    <property type="entry name" value="Sig_transdc_resp-reg_C-effctor"/>
</dbReference>
<feature type="domain" description="OmpR/PhoB-type" evidence="11">
    <location>
        <begin position="127"/>
        <end position="223"/>
    </location>
</feature>
<comment type="function">
    <text evidence="7">May play the central regulatory role in sporulation. It may be an element of the effector pathway responsible for the activation of sporulation genes in response to nutritional stress. Spo0A may act in concert with spo0H (a sigma factor) to control the expression of some genes that are critical to the sporulation process.</text>
</comment>
<dbReference type="Gene3D" id="1.10.10.10">
    <property type="entry name" value="Winged helix-like DNA-binding domain superfamily/Winged helix DNA-binding domain"/>
    <property type="match status" value="1"/>
</dbReference>
<feature type="modified residue" description="4-aspartylphosphate" evidence="8">
    <location>
        <position position="51"/>
    </location>
</feature>
<evidence type="ECO:0000256" key="1">
    <source>
        <dbReference type="ARBA" id="ARBA00018672"/>
    </source>
</evidence>
<evidence type="ECO:0000256" key="9">
    <source>
        <dbReference type="PROSITE-ProRule" id="PRU01091"/>
    </source>
</evidence>
<name>A0A1M6D7J4_9FIRM</name>
<evidence type="ECO:0000259" key="11">
    <source>
        <dbReference type="PROSITE" id="PS51755"/>
    </source>
</evidence>
<dbReference type="GO" id="GO:0005829">
    <property type="term" value="C:cytosol"/>
    <property type="evidence" value="ECO:0007669"/>
    <property type="project" value="TreeGrafter"/>
</dbReference>
<dbReference type="GO" id="GO:0000156">
    <property type="term" value="F:phosphorelay response regulator activity"/>
    <property type="evidence" value="ECO:0007669"/>
    <property type="project" value="TreeGrafter"/>
</dbReference>
<dbReference type="GO" id="GO:0006355">
    <property type="term" value="P:regulation of DNA-templated transcription"/>
    <property type="evidence" value="ECO:0007669"/>
    <property type="project" value="InterPro"/>
</dbReference>
<evidence type="ECO:0000313" key="12">
    <source>
        <dbReference type="EMBL" id="SHI69170.1"/>
    </source>
</evidence>
<dbReference type="InterPro" id="IPR001789">
    <property type="entry name" value="Sig_transdc_resp-reg_receiver"/>
</dbReference>
<keyword evidence="2 8" id="KW-0597">Phosphoprotein</keyword>
<dbReference type="SUPFAM" id="SSF46894">
    <property type="entry name" value="C-terminal effector domain of the bipartite response regulators"/>
    <property type="match status" value="1"/>
</dbReference>
<dbReference type="Gene3D" id="3.40.50.2300">
    <property type="match status" value="1"/>
</dbReference>
<keyword evidence="4" id="KW-0805">Transcription regulation</keyword>
<keyword evidence="13" id="KW-1185">Reference proteome</keyword>
<keyword evidence="6" id="KW-0804">Transcription</keyword>
<dbReference type="PROSITE" id="PS50110">
    <property type="entry name" value="RESPONSE_REGULATORY"/>
    <property type="match status" value="1"/>
</dbReference>
<evidence type="ECO:0000256" key="4">
    <source>
        <dbReference type="ARBA" id="ARBA00023015"/>
    </source>
</evidence>
<feature type="domain" description="Response regulatory" evidence="10">
    <location>
        <begin position="2"/>
        <end position="118"/>
    </location>
</feature>
<dbReference type="PANTHER" id="PTHR48111">
    <property type="entry name" value="REGULATOR OF RPOS"/>
    <property type="match status" value="1"/>
</dbReference>
<dbReference type="Pfam" id="PF00072">
    <property type="entry name" value="Response_reg"/>
    <property type="match status" value="1"/>
</dbReference>
<evidence type="ECO:0000256" key="8">
    <source>
        <dbReference type="PROSITE-ProRule" id="PRU00169"/>
    </source>
</evidence>
<dbReference type="SMART" id="SM00448">
    <property type="entry name" value="REC"/>
    <property type="match status" value="1"/>
</dbReference>
<organism evidence="12 13">
    <name type="scientific">Parasporobacterium paucivorans DSM 15970</name>
    <dbReference type="NCBI Taxonomy" id="1122934"/>
    <lineage>
        <taxon>Bacteria</taxon>
        <taxon>Bacillati</taxon>
        <taxon>Bacillota</taxon>
        <taxon>Clostridia</taxon>
        <taxon>Lachnospirales</taxon>
        <taxon>Lachnospiraceae</taxon>
        <taxon>Parasporobacterium</taxon>
    </lineage>
</organism>
<keyword evidence="5 9" id="KW-0238">DNA-binding</keyword>
<accession>A0A1M6D7J4</accession>
<evidence type="ECO:0000256" key="5">
    <source>
        <dbReference type="ARBA" id="ARBA00023125"/>
    </source>
</evidence>
<evidence type="ECO:0000256" key="2">
    <source>
        <dbReference type="ARBA" id="ARBA00022553"/>
    </source>
</evidence>
<proteinExistence type="predicted"/>
<dbReference type="OrthoDB" id="9790442at2"/>
<evidence type="ECO:0000256" key="3">
    <source>
        <dbReference type="ARBA" id="ARBA00023012"/>
    </source>
</evidence>
<evidence type="ECO:0000313" key="13">
    <source>
        <dbReference type="Proteomes" id="UP000184342"/>
    </source>
</evidence>
<dbReference type="SMART" id="SM00862">
    <property type="entry name" value="Trans_reg_C"/>
    <property type="match status" value="1"/>
</dbReference>
<dbReference type="InterPro" id="IPR001867">
    <property type="entry name" value="OmpR/PhoB-type_DNA-bd"/>
</dbReference>
<reference evidence="12 13" key="1">
    <citation type="submission" date="2016-11" db="EMBL/GenBank/DDBJ databases">
        <authorList>
            <person name="Jaros S."/>
            <person name="Januszkiewicz K."/>
            <person name="Wedrychowicz H."/>
        </authorList>
    </citation>
    <scope>NUCLEOTIDE SEQUENCE [LARGE SCALE GENOMIC DNA]</scope>
    <source>
        <strain evidence="12 13">DSM 15970</strain>
    </source>
</reference>
<dbReference type="STRING" id="1122934.SAMN02745691_00688"/>
<evidence type="ECO:0000256" key="7">
    <source>
        <dbReference type="ARBA" id="ARBA00024867"/>
    </source>
</evidence>
<dbReference type="InterPro" id="IPR036388">
    <property type="entry name" value="WH-like_DNA-bd_sf"/>
</dbReference>
<dbReference type="Pfam" id="PF00486">
    <property type="entry name" value="Trans_reg_C"/>
    <property type="match status" value="1"/>
</dbReference>
<dbReference type="GO" id="GO:0000976">
    <property type="term" value="F:transcription cis-regulatory region binding"/>
    <property type="evidence" value="ECO:0007669"/>
    <property type="project" value="TreeGrafter"/>
</dbReference>
<gene>
    <name evidence="12" type="ORF">SAMN02745691_00688</name>
</gene>
<dbReference type="EMBL" id="FQYT01000005">
    <property type="protein sequence ID" value="SHI69170.1"/>
    <property type="molecule type" value="Genomic_DNA"/>
</dbReference>
<evidence type="ECO:0000256" key="6">
    <source>
        <dbReference type="ARBA" id="ARBA00023163"/>
    </source>
</evidence>
<dbReference type="Proteomes" id="UP000184342">
    <property type="component" value="Unassembled WGS sequence"/>
</dbReference>
<dbReference type="CDD" id="cd00383">
    <property type="entry name" value="trans_reg_C"/>
    <property type="match status" value="1"/>
</dbReference>
<keyword evidence="3" id="KW-0902">Two-component regulatory system</keyword>
<dbReference type="FunFam" id="1.10.10.10:FF:000018">
    <property type="entry name" value="DNA-binding response regulator ResD"/>
    <property type="match status" value="1"/>
</dbReference>
<dbReference type="GO" id="GO:0032993">
    <property type="term" value="C:protein-DNA complex"/>
    <property type="evidence" value="ECO:0007669"/>
    <property type="project" value="TreeGrafter"/>
</dbReference>
<feature type="DNA-binding region" description="OmpR/PhoB-type" evidence="9">
    <location>
        <begin position="127"/>
        <end position="223"/>
    </location>
</feature>